<dbReference type="EMBL" id="CAVNYO010000174">
    <property type="protein sequence ID" value="CAK5271599.1"/>
    <property type="molecule type" value="Genomic_DNA"/>
</dbReference>
<reference evidence="1" key="1">
    <citation type="submission" date="2023-11" db="EMBL/GenBank/DDBJ databases">
        <authorList>
            <person name="De Vega J J."/>
            <person name="De Vega J J."/>
        </authorList>
    </citation>
    <scope>NUCLEOTIDE SEQUENCE</scope>
</reference>
<gene>
    <name evidence="1" type="ORF">MYCIT1_LOCUS16772</name>
</gene>
<organism evidence="1 2">
    <name type="scientific">Mycena citricolor</name>
    <dbReference type="NCBI Taxonomy" id="2018698"/>
    <lineage>
        <taxon>Eukaryota</taxon>
        <taxon>Fungi</taxon>
        <taxon>Dikarya</taxon>
        <taxon>Basidiomycota</taxon>
        <taxon>Agaricomycotina</taxon>
        <taxon>Agaricomycetes</taxon>
        <taxon>Agaricomycetidae</taxon>
        <taxon>Agaricales</taxon>
        <taxon>Marasmiineae</taxon>
        <taxon>Mycenaceae</taxon>
        <taxon>Mycena</taxon>
    </lineage>
</organism>
<name>A0AAD2K157_9AGAR</name>
<proteinExistence type="predicted"/>
<keyword evidence="2" id="KW-1185">Reference proteome</keyword>
<evidence type="ECO:0000313" key="1">
    <source>
        <dbReference type="EMBL" id="CAK5271599.1"/>
    </source>
</evidence>
<sequence>MLPPRCVCNISLSIAMIPVESTTLSRSGRSSLSTSAMTRARIST</sequence>
<protein>
    <submittedName>
        <fullName evidence="1">Uncharacterized protein</fullName>
    </submittedName>
</protein>
<dbReference type="AlphaFoldDB" id="A0AAD2K157"/>
<comment type="caution">
    <text evidence="1">The sequence shown here is derived from an EMBL/GenBank/DDBJ whole genome shotgun (WGS) entry which is preliminary data.</text>
</comment>
<dbReference type="Proteomes" id="UP001295794">
    <property type="component" value="Unassembled WGS sequence"/>
</dbReference>
<evidence type="ECO:0000313" key="2">
    <source>
        <dbReference type="Proteomes" id="UP001295794"/>
    </source>
</evidence>
<accession>A0AAD2K157</accession>